<dbReference type="AlphaFoldDB" id="A0A6V6Z704"/>
<name>A0A6V6Z704_9FLAO</name>
<proteinExistence type="predicted"/>
<protein>
    <submittedName>
        <fullName evidence="1">Uncharacterized protein</fullName>
    </submittedName>
</protein>
<organism evidence="1 2">
    <name type="scientific">Flavobacterium chungangense</name>
    <dbReference type="NCBI Taxonomy" id="554283"/>
    <lineage>
        <taxon>Bacteria</taxon>
        <taxon>Pseudomonadati</taxon>
        <taxon>Bacteroidota</taxon>
        <taxon>Flavobacteriia</taxon>
        <taxon>Flavobacteriales</taxon>
        <taxon>Flavobacteriaceae</taxon>
        <taxon>Flavobacterium</taxon>
    </lineage>
</organism>
<accession>A0A6V6Z704</accession>
<evidence type="ECO:0000313" key="2">
    <source>
        <dbReference type="Proteomes" id="UP000556700"/>
    </source>
</evidence>
<dbReference type="EMBL" id="CAIJDO010000192">
    <property type="protein sequence ID" value="CAD0007399.1"/>
    <property type="molecule type" value="Genomic_DNA"/>
</dbReference>
<gene>
    <name evidence="1" type="ORF">FLACHUCJ7_03286</name>
</gene>
<evidence type="ECO:0000313" key="1">
    <source>
        <dbReference type="EMBL" id="CAD0007399.1"/>
    </source>
</evidence>
<reference evidence="1 2" key="1">
    <citation type="submission" date="2020-06" db="EMBL/GenBank/DDBJ databases">
        <authorList>
            <person name="Criscuolo A."/>
        </authorList>
    </citation>
    <scope>NUCLEOTIDE SEQUENCE [LARGE SCALE GENOMIC DNA]</scope>
    <source>
        <strain evidence="2">CIP 110025</strain>
    </source>
</reference>
<comment type="caution">
    <text evidence="1">The sequence shown here is derived from an EMBL/GenBank/DDBJ whole genome shotgun (WGS) entry which is preliminary data.</text>
</comment>
<sequence length="147" mass="16212">MSLLGGKPNCFLKHLLKYNGSLKPTILVTSETLYFFVFSNSADFFKRMVLINSLGAKSVNSLIFLYSLEELTPNLSHKNSVDKSSSLRLLLIKLVIFSINSSSIGECVSRLTLLSTSPENFTLSSNLDLIIFSITVFNNSGSNGFTK</sequence>
<keyword evidence="2" id="KW-1185">Reference proteome</keyword>
<dbReference type="Proteomes" id="UP000556700">
    <property type="component" value="Unassembled WGS sequence"/>
</dbReference>